<keyword evidence="2" id="KW-1185">Reference proteome</keyword>
<evidence type="ECO:0000313" key="1">
    <source>
        <dbReference type="EMBL" id="OAE35742.1"/>
    </source>
</evidence>
<comment type="caution">
    <text evidence="1">The sequence shown here is derived from an EMBL/GenBank/DDBJ whole genome shotgun (WGS) entry which is preliminary data.</text>
</comment>
<dbReference type="Proteomes" id="UP000077202">
    <property type="component" value="Unassembled WGS sequence"/>
</dbReference>
<dbReference type="AlphaFoldDB" id="A0A176WTY8"/>
<dbReference type="EMBL" id="LVLJ01000095">
    <property type="protein sequence ID" value="OAE35742.1"/>
    <property type="molecule type" value="Genomic_DNA"/>
</dbReference>
<sequence>MKILRGSRVRNWKRRDGASVGTSIEGIKSARSWIKDFPRGADSRQAQCLTLGLELGREGVEGGPAQREGDCVGRKDIHNIILVTSIDQEWMADDELHRHAEMPCGIGAIANSEAFADDVHDVVAGSICGARSAREANSLDSDLVERKKKERE</sequence>
<protein>
    <submittedName>
        <fullName evidence="1">Uncharacterized protein</fullName>
    </submittedName>
</protein>
<organism evidence="1 2">
    <name type="scientific">Marchantia polymorpha subsp. ruderalis</name>
    <dbReference type="NCBI Taxonomy" id="1480154"/>
    <lineage>
        <taxon>Eukaryota</taxon>
        <taxon>Viridiplantae</taxon>
        <taxon>Streptophyta</taxon>
        <taxon>Embryophyta</taxon>
        <taxon>Marchantiophyta</taxon>
        <taxon>Marchantiopsida</taxon>
        <taxon>Marchantiidae</taxon>
        <taxon>Marchantiales</taxon>
        <taxon>Marchantiaceae</taxon>
        <taxon>Marchantia</taxon>
    </lineage>
</organism>
<gene>
    <name evidence="1" type="ORF">AXG93_1154s1980</name>
</gene>
<accession>A0A176WTY8</accession>
<proteinExistence type="predicted"/>
<evidence type="ECO:0000313" key="2">
    <source>
        <dbReference type="Proteomes" id="UP000077202"/>
    </source>
</evidence>
<reference evidence="1" key="1">
    <citation type="submission" date="2016-03" db="EMBL/GenBank/DDBJ databases">
        <title>Mechanisms controlling the formation of the plant cell surface in tip-growing cells are functionally conserved among land plants.</title>
        <authorList>
            <person name="Honkanen S."/>
            <person name="Jones V.A."/>
            <person name="Morieri G."/>
            <person name="Champion C."/>
            <person name="Hetherington A.J."/>
            <person name="Kelly S."/>
            <person name="Saint-Marcoux D."/>
            <person name="Proust H."/>
            <person name="Prescott H."/>
            <person name="Dolan L."/>
        </authorList>
    </citation>
    <scope>NUCLEOTIDE SEQUENCE [LARGE SCALE GENOMIC DNA]</scope>
    <source>
        <tissue evidence="1">Whole gametophyte</tissue>
    </source>
</reference>
<name>A0A176WTY8_MARPO</name>